<dbReference type="InterPro" id="IPR036400">
    <property type="entry name" value="Cyt_B5-like_heme/steroid_sf"/>
</dbReference>
<accession>A0A1H3AL87</accession>
<dbReference type="PROSITE" id="PS50255">
    <property type="entry name" value="CYTOCHROME_B5_2"/>
    <property type="match status" value="1"/>
</dbReference>
<organism evidence="3 4">
    <name type="scientific">Geodermatophilus africanus</name>
    <dbReference type="NCBI Taxonomy" id="1137993"/>
    <lineage>
        <taxon>Bacteria</taxon>
        <taxon>Bacillati</taxon>
        <taxon>Actinomycetota</taxon>
        <taxon>Actinomycetes</taxon>
        <taxon>Geodermatophilales</taxon>
        <taxon>Geodermatophilaceae</taxon>
        <taxon>Geodermatophilus</taxon>
    </lineage>
</organism>
<evidence type="ECO:0000259" key="2">
    <source>
        <dbReference type="PROSITE" id="PS50255"/>
    </source>
</evidence>
<evidence type="ECO:0000313" key="4">
    <source>
        <dbReference type="Proteomes" id="UP000198921"/>
    </source>
</evidence>
<name>A0A1H3AL87_9ACTN</name>
<gene>
    <name evidence="3" type="ORF">SAMN05660209_00088</name>
</gene>
<dbReference type="InterPro" id="IPR001199">
    <property type="entry name" value="Cyt_B5-like_heme/steroid-bd"/>
</dbReference>
<dbReference type="Proteomes" id="UP000198921">
    <property type="component" value="Unassembled WGS sequence"/>
</dbReference>
<dbReference type="EMBL" id="FNOT01000001">
    <property type="protein sequence ID" value="SDX30201.1"/>
    <property type="molecule type" value="Genomic_DNA"/>
</dbReference>
<proteinExistence type="predicted"/>
<dbReference type="STRING" id="1137993.SAMN05660209_00088"/>
<dbReference type="SUPFAM" id="SSF55856">
    <property type="entry name" value="Cytochrome b5-like heme/steroid binding domain"/>
    <property type="match status" value="1"/>
</dbReference>
<evidence type="ECO:0000256" key="1">
    <source>
        <dbReference type="SAM" id="MobiDB-lite"/>
    </source>
</evidence>
<dbReference type="Pfam" id="PF00173">
    <property type="entry name" value="Cyt-b5"/>
    <property type="match status" value="1"/>
</dbReference>
<dbReference type="OrthoDB" id="151099at2"/>
<dbReference type="AlphaFoldDB" id="A0A1H3AL87"/>
<feature type="compositionally biased region" description="Low complexity" evidence="1">
    <location>
        <begin position="1"/>
        <end position="20"/>
    </location>
</feature>
<sequence>MRPLRTPPAARGLAPAAAGRHPVGALLPGGRAERGHGLAELAEHNDDEHGWWLALDGRVHDVTAFVRGHPAETVLRASAGLDATTAADRALLDTPGLRQLLAATDAGPLVRPALGRAQGLHDAWAGALSGLVSLQNAFRLDRISAGCTDPCPADGDLPSARQAERTAARFGDEHLPRFAAEVLAPLAERVLREQRATALRIRTVAGGPGGGLLPGCSPRRRLDLLDRRIGATKALLTRGVRCFDIWGDAVLGTGDLWRLAAQAVPVCAGAATLSVHTTRRAG</sequence>
<dbReference type="SMART" id="SM01117">
    <property type="entry name" value="Cyt-b5"/>
    <property type="match status" value="1"/>
</dbReference>
<dbReference type="RefSeq" id="WP_091150342.1">
    <property type="nucleotide sequence ID" value="NZ_FNOT01000001.1"/>
</dbReference>
<dbReference type="Gene3D" id="3.10.120.10">
    <property type="entry name" value="Cytochrome b5-like heme/steroid binding domain"/>
    <property type="match status" value="1"/>
</dbReference>
<keyword evidence="4" id="KW-1185">Reference proteome</keyword>
<reference evidence="4" key="1">
    <citation type="submission" date="2016-10" db="EMBL/GenBank/DDBJ databases">
        <authorList>
            <person name="Varghese N."/>
            <person name="Submissions S."/>
        </authorList>
    </citation>
    <scope>NUCLEOTIDE SEQUENCE [LARGE SCALE GENOMIC DNA]</scope>
    <source>
        <strain evidence="4">DSM 45422</strain>
    </source>
</reference>
<evidence type="ECO:0000313" key="3">
    <source>
        <dbReference type="EMBL" id="SDX30201.1"/>
    </source>
</evidence>
<feature type="region of interest" description="Disordered" evidence="1">
    <location>
        <begin position="1"/>
        <end position="22"/>
    </location>
</feature>
<protein>
    <submittedName>
        <fullName evidence="3">Cytochrome b5-like Heme/Steroid binding domain-containing protein</fullName>
    </submittedName>
</protein>
<feature type="domain" description="Cytochrome b5 heme-binding" evidence="2">
    <location>
        <begin position="33"/>
        <end position="110"/>
    </location>
</feature>